<feature type="transmembrane region" description="Helical" evidence="6">
    <location>
        <begin position="533"/>
        <end position="553"/>
    </location>
</feature>
<organism evidence="8 9">
    <name type="scientific">Anaeromyces robustus</name>
    <dbReference type="NCBI Taxonomy" id="1754192"/>
    <lineage>
        <taxon>Eukaryota</taxon>
        <taxon>Fungi</taxon>
        <taxon>Fungi incertae sedis</taxon>
        <taxon>Chytridiomycota</taxon>
        <taxon>Chytridiomycota incertae sedis</taxon>
        <taxon>Neocallimastigomycetes</taxon>
        <taxon>Neocallimastigales</taxon>
        <taxon>Neocallimastigaceae</taxon>
        <taxon>Anaeromyces</taxon>
    </lineage>
</organism>
<feature type="domain" description="G-protein coupled receptors family 3 profile" evidence="7">
    <location>
        <begin position="422"/>
        <end position="667"/>
    </location>
</feature>
<dbReference type="InterPro" id="IPR023298">
    <property type="entry name" value="ATPase_P-typ_TM_dom_sf"/>
</dbReference>
<evidence type="ECO:0000256" key="1">
    <source>
        <dbReference type="ARBA" id="ARBA00004141"/>
    </source>
</evidence>
<dbReference type="GO" id="GO:0016020">
    <property type="term" value="C:membrane"/>
    <property type="evidence" value="ECO:0007669"/>
    <property type="project" value="UniProtKB-SubCell"/>
</dbReference>
<keyword evidence="2 6" id="KW-0812">Transmembrane</keyword>
<protein>
    <submittedName>
        <fullName evidence="8">Periplasmic binding protein-like II</fullName>
    </submittedName>
</protein>
<evidence type="ECO:0000256" key="3">
    <source>
        <dbReference type="ARBA" id="ARBA00022989"/>
    </source>
</evidence>
<keyword evidence="3 6" id="KW-1133">Transmembrane helix</keyword>
<feature type="transmembrane region" description="Helical" evidence="6">
    <location>
        <begin position="493"/>
        <end position="512"/>
    </location>
</feature>
<dbReference type="InterPro" id="IPR050726">
    <property type="entry name" value="mGluR"/>
</dbReference>
<sequence>MKVLYISVLFCFIKFVLSINVTLVGFLYSVDDSLSCISGKFNEYSKANNLGITLDTIFYTYKNSTADVENIQGFMQELTNKKEKSRYDMFLIDTIYNSNYINHFLNLYDYLPESITNLYKEGIATKTCIFDNKLTALPLYVDYGGLYYNELLLNKYNKTVPQTWDELIDTHNYIYYQESSIDPSLNKYSGLPKGEAGVAATLEFIHTFRDNKDDDFPEITSENAVNALKKMKEVKEKASDDVTFGLSQEELWSSIFGENKNYIFFRSWYIDDIYKPSTNGQREISLKFAPLPGNKPGISGSCVGGSNMSISKYLSKEKADAAVEVMKYLFNKEFQKYLVLNVKKISAMQSIYQDNEVCDVINCTIYGEMQGVVRPNNLAIDYEDYSNQLITQVRDYIIEGKTKKPEDVLTQIDDIRRIHYVEYSSISGIIIMVVVVIIFILLIFTYIFISIKRKRVQFKFLSFSYWCLYLIGTFLLVCSCFTHIGNIQNYSCYLRLFLITIGFTLSFIPFIIKITLNFPRRNTLINFIKKHENLTIIFFIALDVIIDILWIILDPPKTKVELIMYGPNFKICKSNNKIGTILTIILIIKALIILFVMFYLLLSEWNLVMYKSDITSITCALISTFINFTVYAIILFIHFNSRYVHNGFRCGIILVVCLSNLIVLVGSKITNIMFGNNKDNTYGPNINKFIDKTGCFNDNIEKELDFIDIDDIVDNKLVNKTPTTTTNKYKKNNNMKMNHYKNINNKNNSNNNTTTNTESTFYSSNSSFNNYLNTSTTSSNLTSSSANNNSSNL</sequence>
<dbReference type="SUPFAM" id="SSF81665">
    <property type="entry name" value="Calcium ATPase, transmembrane domain M"/>
    <property type="match status" value="1"/>
</dbReference>
<dbReference type="Proteomes" id="UP000193944">
    <property type="component" value="Unassembled WGS sequence"/>
</dbReference>
<dbReference type="Pfam" id="PF13416">
    <property type="entry name" value="SBP_bac_8"/>
    <property type="match status" value="1"/>
</dbReference>
<name>A0A1Y1X8E6_9FUNG</name>
<dbReference type="OrthoDB" id="2157358at2759"/>
<comment type="caution">
    <text evidence="8">The sequence shown here is derived from an EMBL/GenBank/DDBJ whole genome shotgun (WGS) entry which is preliminary data.</text>
</comment>
<keyword evidence="9" id="KW-1185">Reference proteome</keyword>
<feature type="transmembrane region" description="Helical" evidence="6">
    <location>
        <begin position="578"/>
        <end position="602"/>
    </location>
</feature>
<evidence type="ECO:0000256" key="2">
    <source>
        <dbReference type="ARBA" id="ARBA00022692"/>
    </source>
</evidence>
<dbReference type="Pfam" id="PF00003">
    <property type="entry name" value="7tm_3"/>
    <property type="match status" value="1"/>
</dbReference>
<dbReference type="InterPro" id="IPR017978">
    <property type="entry name" value="GPCR_3_C"/>
</dbReference>
<evidence type="ECO:0000256" key="4">
    <source>
        <dbReference type="ARBA" id="ARBA00023136"/>
    </source>
</evidence>
<comment type="subcellular location">
    <subcellularLocation>
        <location evidence="1">Membrane</location>
        <topology evidence="1">Multi-pass membrane protein</topology>
    </subcellularLocation>
</comment>
<dbReference type="InterPro" id="IPR006059">
    <property type="entry name" value="SBP"/>
</dbReference>
<reference evidence="8 9" key="2">
    <citation type="submission" date="2016-08" db="EMBL/GenBank/DDBJ databases">
        <title>Pervasive Adenine N6-methylation of Active Genes in Fungi.</title>
        <authorList>
            <consortium name="DOE Joint Genome Institute"/>
            <person name="Mondo S.J."/>
            <person name="Dannebaum R.O."/>
            <person name="Kuo R.C."/>
            <person name="Labutti K."/>
            <person name="Haridas S."/>
            <person name="Kuo A."/>
            <person name="Salamov A."/>
            <person name="Ahrendt S.R."/>
            <person name="Lipzen A."/>
            <person name="Sullivan W."/>
            <person name="Andreopoulos W.B."/>
            <person name="Clum A."/>
            <person name="Lindquist E."/>
            <person name="Daum C."/>
            <person name="Ramamoorthy G.K."/>
            <person name="Gryganskyi A."/>
            <person name="Culley D."/>
            <person name="Magnuson J.K."/>
            <person name="James T.Y."/>
            <person name="O'Malley M.A."/>
            <person name="Stajich J.E."/>
            <person name="Spatafora J.W."/>
            <person name="Visel A."/>
            <person name="Grigoriev I.V."/>
        </authorList>
    </citation>
    <scope>NUCLEOTIDE SEQUENCE [LARGE SCALE GENOMIC DNA]</scope>
    <source>
        <strain evidence="8 9">S4</strain>
    </source>
</reference>
<keyword evidence="4 6" id="KW-0472">Membrane</keyword>
<feature type="transmembrane region" description="Helical" evidence="6">
    <location>
        <begin position="426"/>
        <end position="451"/>
    </location>
</feature>
<dbReference type="Gene3D" id="3.40.190.10">
    <property type="entry name" value="Periplasmic binding protein-like II"/>
    <property type="match status" value="2"/>
</dbReference>
<feature type="transmembrane region" description="Helical" evidence="6">
    <location>
        <begin position="463"/>
        <end position="487"/>
    </location>
</feature>
<evidence type="ECO:0000256" key="5">
    <source>
        <dbReference type="ARBA" id="ARBA00023180"/>
    </source>
</evidence>
<evidence type="ECO:0000256" key="6">
    <source>
        <dbReference type="SAM" id="Phobius"/>
    </source>
</evidence>
<accession>A0A1Y1X8E6</accession>
<keyword evidence="5" id="KW-0325">Glycoprotein</keyword>
<evidence type="ECO:0000313" key="9">
    <source>
        <dbReference type="Proteomes" id="UP000193944"/>
    </source>
</evidence>
<feature type="transmembrane region" description="Helical" evidence="6">
    <location>
        <begin position="614"/>
        <end position="637"/>
    </location>
</feature>
<dbReference type="PANTHER" id="PTHR24060">
    <property type="entry name" value="METABOTROPIC GLUTAMATE RECEPTOR"/>
    <property type="match status" value="1"/>
</dbReference>
<proteinExistence type="predicted"/>
<reference evidence="8 9" key="1">
    <citation type="submission" date="2016-08" db="EMBL/GenBank/DDBJ databases">
        <title>A Parts List for Fungal Cellulosomes Revealed by Comparative Genomics.</title>
        <authorList>
            <consortium name="DOE Joint Genome Institute"/>
            <person name="Haitjema C.H."/>
            <person name="Gilmore S.P."/>
            <person name="Henske J.K."/>
            <person name="Solomon K.V."/>
            <person name="De Groot R."/>
            <person name="Kuo A."/>
            <person name="Mondo S.J."/>
            <person name="Salamov A.A."/>
            <person name="Labutti K."/>
            <person name="Zhao Z."/>
            <person name="Chiniquy J."/>
            <person name="Barry K."/>
            <person name="Brewer H.M."/>
            <person name="Purvine S.O."/>
            <person name="Wright A.T."/>
            <person name="Boxma B."/>
            <person name="Van Alen T."/>
            <person name="Hackstein J.H."/>
            <person name="Baker S.E."/>
            <person name="Grigoriev I.V."/>
            <person name="O'Malley M.A."/>
        </authorList>
    </citation>
    <scope>NUCLEOTIDE SEQUENCE [LARGE SCALE GENOMIC DNA]</scope>
    <source>
        <strain evidence="8 9">S4</strain>
    </source>
</reference>
<dbReference type="SUPFAM" id="SSF53850">
    <property type="entry name" value="Periplasmic binding protein-like II"/>
    <property type="match status" value="1"/>
</dbReference>
<evidence type="ECO:0000313" key="8">
    <source>
        <dbReference type="EMBL" id="ORX82031.1"/>
    </source>
</evidence>
<dbReference type="EMBL" id="MCFG01000105">
    <property type="protein sequence ID" value="ORX82031.1"/>
    <property type="molecule type" value="Genomic_DNA"/>
</dbReference>
<dbReference type="GO" id="GO:0004930">
    <property type="term" value="F:G protein-coupled receptor activity"/>
    <property type="evidence" value="ECO:0007669"/>
    <property type="project" value="InterPro"/>
</dbReference>
<dbReference type="AlphaFoldDB" id="A0A1Y1X8E6"/>
<feature type="transmembrane region" description="Helical" evidence="6">
    <location>
        <begin position="643"/>
        <end position="665"/>
    </location>
</feature>
<gene>
    <name evidence="8" type="ORF">BCR32DRAFT_267933</name>
</gene>
<evidence type="ECO:0000259" key="7">
    <source>
        <dbReference type="Pfam" id="PF00003"/>
    </source>
</evidence>